<keyword evidence="3" id="KW-1185">Reference proteome</keyword>
<dbReference type="AlphaFoldDB" id="A0A9P3GJA2"/>
<keyword evidence="1" id="KW-0812">Transmembrane</keyword>
<organism evidence="2 3">
    <name type="scientific">Phanerochaete sordida</name>
    <dbReference type="NCBI Taxonomy" id="48140"/>
    <lineage>
        <taxon>Eukaryota</taxon>
        <taxon>Fungi</taxon>
        <taxon>Dikarya</taxon>
        <taxon>Basidiomycota</taxon>
        <taxon>Agaricomycotina</taxon>
        <taxon>Agaricomycetes</taxon>
        <taxon>Polyporales</taxon>
        <taxon>Phanerochaetaceae</taxon>
        <taxon>Phanerochaete</taxon>
    </lineage>
</organism>
<name>A0A9P3GJA2_9APHY</name>
<dbReference type="OrthoDB" id="2139606at2759"/>
<proteinExistence type="predicted"/>
<dbReference type="PANTHER" id="PTHR28147:SF1">
    <property type="entry name" value="N-GLYCOSYLATION PROTEIN EOS1"/>
    <property type="match status" value="1"/>
</dbReference>
<keyword evidence="1" id="KW-0472">Membrane</keyword>
<evidence type="ECO:0000313" key="2">
    <source>
        <dbReference type="EMBL" id="GJE95963.1"/>
    </source>
</evidence>
<dbReference type="GO" id="GO:0006487">
    <property type="term" value="P:protein N-linked glycosylation"/>
    <property type="evidence" value="ECO:0007669"/>
    <property type="project" value="TreeGrafter"/>
</dbReference>
<comment type="caution">
    <text evidence="2">The sequence shown here is derived from an EMBL/GenBank/DDBJ whole genome shotgun (WGS) entry which is preliminary data.</text>
</comment>
<evidence type="ECO:0000313" key="3">
    <source>
        <dbReference type="Proteomes" id="UP000703269"/>
    </source>
</evidence>
<dbReference type="Pfam" id="PF12326">
    <property type="entry name" value="EOS1"/>
    <property type="match status" value="1"/>
</dbReference>
<dbReference type="EMBL" id="BPQB01000054">
    <property type="protein sequence ID" value="GJE95963.1"/>
    <property type="molecule type" value="Genomic_DNA"/>
</dbReference>
<protein>
    <submittedName>
        <fullName evidence="2">N-glycosylation protein-domain-containing protein</fullName>
    </submittedName>
</protein>
<feature type="transmembrane region" description="Helical" evidence="1">
    <location>
        <begin position="27"/>
        <end position="45"/>
    </location>
</feature>
<accession>A0A9P3GJA2</accession>
<feature type="transmembrane region" description="Helical" evidence="1">
    <location>
        <begin position="57"/>
        <end position="76"/>
    </location>
</feature>
<sequence length="209" mass="23631">MSISIPSPNSTNKPRASLALGPLLFEFSRLLSIVPAVFGTLWNVYHTIQPPHESWCWAAEYAVCVLWSVLTGWQCLQLTTGLFKRWRVYYSPLPTLIRLFALQAICWPATHLTLTLLGHEVRPLICWAAIGTTTCCSRSVQMWVTSNIVEPPHAQQNGAASPELKRRYRRRWDWNAVLRECAFPAGVVYFLMAWVLALRTEFGGCPPAS</sequence>
<dbReference type="InterPro" id="IPR021100">
    <property type="entry name" value="N-glycosylation_EOS1"/>
</dbReference>
<feature type="transmembrane region" description="Helical" evidence="1">
    <location>
        <begin position="176"/>
        <end position="197"/>
    </location>
</feature>
<dbReference type="PANTHER" id="PTHR28147">
    <property type="entry name" value="N-GLYCOSYLATION PROTEIN EOS1"/>
    <property type="match status" value="1"/>
</dbReference>
<reference evidence="2 3" key="1">
    <citation type="submission" date="2021-08" db="EMBL/GenBank/DDBJ databases">
        <title>Draft Genome Sequence of Phanerochaete sordida strain YK-624.</title>
        <authorList>
            <person name="Mori T."/>
            <person name="Dohra H."/>
            <person name="Suzuki T."/>
            <person name="Kawagishi H."/>
            <person name="Hirai H."/>
        </authorList>
    </citation>
    <scope>NUCLEOTIDE SEQUENCE [LARGE SCALE GENOMIC DNA]</scope>
    <source>
        <strain evidence="2 3">YK-624</strain>
    </source>
</reference>
<dbReference type="Proteomes" id="UP000703269">
    <property type="component" value="Unassembled WGS sequence"/>
</dbReference>
<evidence type="ECO:0000256" key="1">
    <source>
        <dbReference type="SAM" id="Phobius"/>
    </source>
</evidence>
<keyword evidence="1" id="KW-1133">Transmembrane helix</keyword>
<dbReference type="GO" id="GO:0034599">
    <property type="term" value="P:cellular response to oxidative stress"/>
    <property type="evidence" value="ECO:0007669"/>
    <property type="project" value="InterPro"/>
</dbReference>
<dbReference type="GO" id="GO:0005789">
    <property type="term" value="C:endoplasmic reticulum membrane"/>
    <property type="evidence" value="ECO:0007669"/>
    <property type="project" value="InterPro"/>
</dbReference>
<gene>
    <name evidence="2" type="ORF">PsYK624_121560</name>
</gene>